<dbReference type="EMBL" id="LGTZ01000478">
    <property type="protein sequence ID" value="OJD24850.1"/>
    <property type="molecule type" value="Genomic_DNA"/>
</dbReference>
<name>A0A1J9Q9V8_9EURO</name>
<dbReference type="OrthoDB" id="4210525at2759"/>
<proteinExistence type="predicted"/>
<evidence type="ECO:0000313" key="2">
    <source>
        <dbReference type="EMBL" id="OJD24850.1"/>
    </source>
</evidence>
<keyword evidence="3" id="KW-1185">Reference proteome</keyword>
<sequence>MDHPAPYVWACGHTTMEPAAPEPYFCPIAQERNPVQMCPGFENVYKATSRNRMVKCRVCRNPKSPDPKRDGDDTGASGPTSSLTMQNKGVTAGA</sequence>
<feature type="region of interest" description="Disordered" evidence="1">
    <location>
        <begin position="58"/>
        <end position="94"/>
    </location>
</feature>
<evidence type="ECO:0000313" key="3">
    <source>
        <dbReference type="Proteomes" id="UP000242791"/>
    </source>
</evidence>
<dbReference type="Proteomes" id="UP000242791">
    <property type="component" value="Unassembled WGS sequence"/>
</dbReference>
<protein>
    <submittedName>
        <fullName evidence="2">Uncharacterized protein</fullName>
    </submittedName>
</protein>
<comment type="caution">
    <text evidence="2">The sequence shown here is derived from an EMBL/GenBank/DDBJ whole genome shotgun (WGS) entry which is preliminary data.</text>
</comment>
<dbReference type="VEuPathDB" id="FungiDB:ACJ73_03785"/>
<reference evidence="2 3" key="1">
    <citation type="submission" date="2015-08" db="EMBL/GenBank/DDBJ databases">
        <title>Emmonsia species relationships and genome sequence.</title>
        <authorList>
            <person name="Cuomo C.A."/>
            <person name="Schwartz I.S."/>
            <person name="Kenyon C."/>
            <person name="De Hoog G.S."/>
            <person name="Govender N.P."/>
            <person name="Botha A."/>
            <person name="Moreno L."/>
            <person name="De Vries M."/>
            <person name="Munoz J.F."/>
            <person name="Stielow J.B."/>
        </authorList>
    </citation>
    <scope>NUCLEOTIDE SEQUENCE [LARGE SCALE GENOMIC DNA]</scope>
    <source>
        <strain evidence="2 3">EI222</strain>
    </source>
</reference>
<feature type="compositionally biased region" description="Basic and acidic residues" evidence="1">
    <location>
        <begin position="63"/>
        <end position="72"/>
    </location>
</feature>
<gene>
    <name evidence="2" type="ORF">ACJ73_03785</name>
</gene>
<evidence type="ECO:0000256" key="1">
    <source>
        <dbReference type="SAM" id="MobiDB-lite"/>
    </source>
</evidence>
<organism evidence="2 3">
    <name type="scientific">Blastomyces percursus</name>
    <dbReference type="NCBI Taxonomy" id="1658174"/>
    <lineage>
        <taxon>Eukaryota</taxon>
        <taxon>Fungi</taxon>
        <taxon>Dikarya</taxon>
        <taxon>Ascomycota</taxon>
        <taxon>Pezizomycotina</taxon>
        <taxon>Eurotiomycetes</taxon>
        <taxon>Eurotiomycetidae</taxon>
        <taxon>Onygenales</taxon>
        <taxon>Ajellomycetaceae</taxon>
        <taxon>Blastomyces</taxon>
    </lineage>
</organism>
<dbReference type="AlphaFoldDB" id="A0A1J9Q9V8"/>
<accession>A0A1J9Q9V8</accession>
<feature type="compositionally biased region" description="Polar residues" evidence="1">
    <location>
        <begin position="77"/>
        <end position="94"/>
    </location>
</feature>